<keyword evidence="10" id="KW-0564">Palmitate</keyword>
<keyword evidence="5" id="KW-0945">Host-virus interaction</keyword>
<evidence type="ECO:0000256" key="6">
    <source>
        <dbReference type="ARBA" id="ARBA00022692"/>
    </source>
</evidence>
<dbReference type="AlphaFoldDB" id="A0A3B4H6E1"/>
<evidence type="ECO:0000256" key="3">
    <source>
        <dbReference type="ARBA" id="ARBA00004563"/>
    </source>
</evidence>
<evidence type="ECO:0000256" key="7">
    <source>
        <dbReference type="ARBA" id="ARBA00022870"/>
    </source>
</evidence>
<name>A0A3B4H6E1_9CICH</name>
<evidence type="ECO:0000256" key="10">
    <source>
        <dbReference type="ARBA" id="ARBA00023139"/>
    </source>
</evidence>
<reference evidence="14" key="1">
    <citation type="submission" date="2023-09" db="UniProtKB">
        <authorList>
            <consortium name="Ensembl"/>
        </authorList>
    </citation>
    <scope>IDENTIFICATION</scope>
</reference>
<dbReference type="GeneTree" id="ENSGT00940000170187"/>
<dbReference type="Gene3D" id="1.10.287.210">
    <property type="match status" value="1"/>
</dbReference>
<evidence type="ECO:0000256" key="12">
    <source>
        <dbReference type="ARBA" id="ARBA00023180"/>
    </source>
</evidence>
<keyword evidence="11" id="KW-1015">Disulfide bond</keyword>
<keyword evidence="13" id="KW-0449">Lipoprotein</keyword>
<organism evidence="14">
    <name type="scientific">Pundamilia nyererei</name>
    <dbReference type="NCBI Taxonomy" id="303518"/>
    <lineage>
        <taxon>Eukaryota</taxon>
        <taxon>Metazoa</taxon>
        <taxon>Chordata</taxon>
        <taxon>Craniata</taxon>
        <taxon>Vertebrata</taxon>
        <taxon>Euteleostomi</taxon>
        <taxon>Actinopterygii</taxon>
        <taxon>Neopterygii</taxon>
        <taxon>Teleostei</taxon>
        <taxon>Neoteleostei</taxon>
        <taxon>Acanthomorphata</taxon>
        <taxon>Ovalentaria</taxon>
        <taxon>Cichlomorphae</taxon>
        <taxon>Cichliformes</taxon>
        <taxon>Cichlidae</taxon>
        <taxon>African cichlids</taxon>
        <taxon>Pseudocrenilabrinae</taxon>
        <taxon>Haplochromini</taxon>
        <taxon>Pundamilia</taxon>
    </lineage>
</organism>
<evidence type="ECO:0000256" key="13">
    <source>
        <dbReference type="ARBA" id="ARBA00023288"/>
    </source>
</evidence>
<dbReference type="SUPFAM" id="SSF58069">
    <property type="entry name" value="Virus ectodomain"/>
    <property type="match status" value="1"/>
</dbReference>
<evidence type="ECO:0000256" key="2">
    <source>
        <dbReference type="ARBA" id="ARBA00004531"/>
    </source>
</evidence>
<dbReference type="Pfam" id="PF00429">
    <property type="entry name" value="TLV_coat"/>
    <property type="match status" value="1"/>
</dbReference>
<evidence type="ECO:0000256" key="9">
    <source>
        <dbReference type="ARBA" id="ARBA00023136"/>
    </source>
</evidence>
<evidence type="ECO:0000256" key="8">
    <source>
        <dbReference type="ARBA" id="ARBA00022989"/>
    </source>
</evidence>
<protein>
    <recommendedName>
        <fullName evidence="15">ERVV2 protein</fullName>
    </recommendedName>
</protein>
<evidence type="ECO:0000256" key="11">
    <source>
        <dbReference type="ARBA" id="ARBA00023157"/>
    </source>
</evidence>
<evidence type="ECO:0000256" key="1">
    <source>
        <dbReference type="ARBA" id="ARBA00004402"/>
    </source>
</evidence>
<keyword evidence="8" id="KW-1133">Transmembrane helix</keyword>
<keyword evidence="7" id="KW-1043">Host membrane</keyword>
<keyword evidence="6" id="KW-0812">Transmembrane</keyword>
<comment type="subcellular location">
    <subcellularLocation>
        <location evidence="1">Host cell membrane</location>
        <topology evidence="1">Single-pass type I membrane protein</topology>
    </subcellularLocation>
    <subcellularLocation>
        <location evidence="2">Host endomembrane system</location>
        <topology evidence="2">Peripheral membrane protein</topology>
    </subcellularLocation>
    <subcellularLocation>
        <location evidence="3">Virion membrane</location>
        <topology evidence="3">Single-pass type I membrane protein</topology>
    </subcellularLocation>
</comment>
<dbReference type="InterPro" id="IPR018154">
    <property type="entry name" value="TLV/ENV_coat_polyprotein"/>
</dbReference>
<evidence type="ECO:0000256" key="4">
    <source>
        <dbReference type="ARBA" id="ARBA00022511"/>
    </source>
</evidence>
<keyword evidence="12" id="KW-0325">Glycoprotein</keyword>
<accession>A0A3B4H6E1</accession>
<dbReference type="STRING" id="303518.ENSPNYP00000030780"/>
<keyword evidence="4" id="KW-1032">Host cell membrane</keyword>
<dbReference type="PANTHER" id="PTHR10424:SF81">
    <property type="entry name" value="ERVV2 PROTEIN"/>
    <property type="match status" value="1"/>
</dbReference>
<sequence>MLNRYALLRHINWTQTLGTALAEEQRAIRTMVLQNRLTLDLITASHGGVCKLIGETCCMFIPDRYTNETSCHDGLWPAWKGKSQTQMQ</sequence>
<proteinExistence type="predicted"/>
<evidence type="ECO:0000256" key="5">
    <source>
        <dbReference type="ARBA" id="ARBA00022581"/>
    </source>
</evidence>
<evidence type="ECO:0008006" key="15">
    <source>
        <dbReference type="Google" id="ProtNLM"/>
    </source>
</evidence>
<dbReference type="Ensembl" id="ENSPNYT00000031528.1">
    <property type="protein sequence ID" value="ENSPNYP00000030780.1"/>
    <property type="gene ID" value="ENSPNYG00000023201.1"/>
</dbReference>
<evidence type="ECO:0000313" key="14">
    <source>
        <dbReference type="Ensembl" id="ENSPNYP00000030780.1"/>
    </source>
</evidence>
<keyword evidence="9" id="KW-0472">Membrane</keyword>
<dbReference type="PANTHER" id="PTHR10424">
    <property type="entry name" value="VIRAL ENVELOPE PROTEIN"/>
    <property type="match status" value="1"/>
</dbReference>